<name>A0A975ZPB4_9RHOB</name>
<sequence length="134" mass="14455">MAGQLDHIGLFVDDLDKAVAFYQPLLGHGAPIVREVPELGLRLAFFTGQGGLTIELVETSGKSEMRHGDVVVALEVDDLEAEIARLKAEGVTVHHQKPTENLPLHRGWITKADGHGTIIELCPKGEVTRFVAGA</sequence>
<dbReference type="Pfam" id="PF00903">
    <property type="entry name" value="Glyoxalase"/>
    <property type="match status" value="1"/>
</dbReference>
<accession>A0A975ZPB4</accession>
<evidence type="ECO:0000313" key="3">
    <source>
        <dbReference type="EMBL" id="SEJ82827.1"/>
    </source>
</evidence>
<dbReference type="RefSeq" id="WP_074837354.1">
    <property type="nucleotide sequence ID" value="NZ_FNYY01000011.1"/>
</dbReference>
<dbReference type="InterPro" id="IPR037523">
    <property type="entry name" value="VOC_core"/>
</dbReference>
<dbReference type="Gene3D" id="3.10.180.10">
    <property type="entry name" value="2,3-Dihydroxybiphenyl 1,2-Dioxygenase, domain 1"/>
    <property type="match status" value="1"/>
</dbReference>
<dbReference type="Proteomes" id="UP000182932">
    <property type="component" value="Unassembled WGS sequence"/>
</dbReference>
<keyword evidence="4" id="KW-1185">Reference proteome</keyword>
<dbReference type="PANTHER" id="PTHR43048">
    <property type="entry name" value="METHYLMALONYL-COA EPIMERASE"/>
    <property type="match status" value="1"/>
</dbReference>
<dbReference type="InterPro" id="IPR051785">
    <property type="entry name" value="MMCE/EMCE_epimerase"/>
</dbReference>
<proteinExistence type="predicted"/>
<organism evidence="3 4">
    <name type="scientific">Marinovum algicola</name>
    <dbReference type="NCBI Taxonomy" id="42444"/>
    <lineage>
        <taxon>Bacteria</taxon>
        <taxon>Pseudomonadati</taxon>
        <taxon>Pseudomonadota</taxon>
        <taxon>Alphaproteobacteria</taxon>
        <taxon>Rhodobacterales</taxon>
        <taxon>Roseobacteraceae</taxon>
        <taxon>Marinovum</taxon>
    </lineage>
</organism>
<gene>
    <name evidence="3" type="ORF">SAMN04487940_11165</name>
</gene>
<dbReference type="GO" id="GO:0004493">
    <property type="term" value="F:methylmalonyl-CoA epimerase activity"/>
    <property type="evidence" value="ECO:0007669"/>
    <property type="project" value="TreeGrafter"/>
</dbReference>
<evidence type="ECO:0000256" key="1">
    <source>
        <dbReference type="ARBA" id="ARBA00022723"/>
    </source>
</evidence>
<dbReference type="GO" id="GO:0046491">
    <property type="term" value="P:L-methylmalonyl-CoA metabolic process"/>
    <property type="evidence" value="ECO:0007669"/>
    <property type="project" value="TreeGrafter"/>
</dbReference>
<dbReference type="GeneID" id="80819313"/>
<dbReference type="InterPro" id="IPR029068">
    <property type="entry name" value="Glyas_Bleomycin-R_OHBP_Dase"/>
</dbReference>
<evidence type="ECO:0000259" key="2">
    <source>
        <dbReference type="PROSITE" id="PS51819"/>
    </source>
</evidence>
<feature type="domain" description="VOC" evidence="2">
    <location>
        <begin position="4"/>
        <end position="124"/>
    </location>
</feature>
<protein>
    <submittedName>
        <fullName evidence="3">Methylmalonyl-CoA epimerase</fullName>
    </submittedName>
</protein>
<dbReference type="PROSITE" id="PS51819">
    <property type="entry name" value="VOC"/>
    <property type="match status" value="1"/>
</dbReference>
<dbReference type="EMBL" id="FNYY01000011">
    <property type="protein sequence ID" value="SEJ82827.1"/>
    <property type="molecule type" value="Genomic_DNA"/>
</dbReference>
<dbReference type="InterPro" id="IPR004360">
    <property type="entry name" value="Glyas_Fos-R_dOase_dom"/>
</dbReference>
<comment type="caution">
    <text evidence="3">The sequence shown here is derived from an EMBL/GenBank/DDBJ whole genome shotgun (WGS) entry which is preliminary data.</text>
</comment>
<dbReference type="PANTHER" id="PTHR43048:SF3">
    <property type="entry name" value="METHYLMALONYL-COA EPIMERASE, MITOCHONDRIAL"/>
    <property type="match status" value="1"/>
</dbReference>
<keyword evidence="1" id="KW-0479">Metal-binding</keyword>
<evidence type="ECO:0000313" key="4">
    <source>
        <dbReference type="Proteomes" id="UP000182932"/>
    </source>
</evidence>
<reference evidence="3 4" key="1">
    <citation type="submission" date="2016-10" db="EMBL/GenBank/DDBJ databases">
        <authorList>
            <person name="Varghese N."/>
            <person name="Submissions S."/>
        </authorList>
    </citation>
    <scope>NUCLEOTIDE SEQUENCE [LARGE SCALE GENOMIC DNA]</scope>
    <source>
        <strain evidence="3 4">FF3</strain>
    </source>
</reference>
<dbReference type="AlphaFoldDB" id="A0A975ZPB4"/>
<dbReference type="GO" id="GO:0046872">
    <property type="term" value="F:metal ion binding"/>
    <property type="evidence" value="ECO:0007669"/>
    <property type="project" value="UniProtKB-KW"/>
</dbReference>
<dbReference type="SUPFAM" id="SSF54593">
    <property type="entry name" value="Glyoxalase/Bleomycin resistance protein/Dihydroxybiphenyl dioxygenase"/>
    <property type="match status" value="1"/>
</dbReference>